<dbReference type="AlphaFoldDB" id="X1FWH3"/>
<feature type="non-terminal residue" evidence="1">
    <location>
        <position position="1"/>
    </location>
</feature>
<comment type="caution">
    <text evidence="1">The sequence shown here is derived from an EMBL/GenBank/DDBJ whole genome shotgun (WGS) entry which is preliminary data.</text>
</comment>
<dbReference type="InterPro" id="IPR015928">
    <property type="entry name" value="Aconitase/3IPM_dehydase_swvl"/>
</dbReference>
<gene>
    <name evidence="1" type="ORF">S01H4_66609</name>
</gene>
<dbReference type="Gene3D" id="3.20.19.10">
    <property type="entry name" value="Aconitase, domain 4"/>
    <property type="match status" value="1"/>
</dbReference>
<reference evidence="1" key="1">
    <citation type="journal article" date="2014" name="Front. Microbiol.">
        <title>High frequency of phylogenetically diverse reductive dehalogenase-homologous genes in deep subseafloor sedimentary metagenomes.</title>
        <authorList>
            <person name="Kawai M."/>
            <person name="Futagami T."/>
            <person name="Toyoda A."/>
            <person name="Takaki Y."/>
            <person name="Nishi S."/>
            <person name="Hori S."/>
            <person name="Arai W."/>
            <person name="Tsubouchi T."/>
            <person name="Morono Y."/>
            <person name="Uchiyama I."/>
            <person name="Ito T."/>
            <person name="Fujiyama A."/>
            <person name="Inagaki F."/>
            <person name="Takami H."/>
        </authorList>
    </citation>
    <scope>NUCLEOTIDE SEQUENCE</scope>
    <source>
        <strain evidence="1">Expedition CK06-06</strain>
    </source>
</reference>
<dbReference type="SUPFAM" id="SSF52016">
    <property type="entry name" value="LeuD/IlvD-like"/>
    <property type="match status" value="1"/>
</dbReference>
<proteinExistence type="predicted"/>
<sequence length="66" mass="7330">SMLLAPSSHPDEVEIVRGPNIAPLPEFHPLLEEFQFKVLIKTEDDITTDHIMPAGAKILPLRSNLS</sequence>
<dbReference type="EMBL" id="BART01041354">
    <property type="protein sequence ID" value="GAH25123.1"/>
    <property type="molecule type" value="Genomic_DNA"/>
</dbReference>
<evidence type="ECO:0000313" key="1">
    <source>
        <dbReference type="EMBL" id="GAH25123.1"/>
    </source>
</evidence>
<protein>
    <submittedName>
        <fullName evidence="1">Uncharacterized protein</fullName>
    </submittedName>
</protein>
<name>X1FWH3_9ZZZZ</name>
<accession>X1FWH3</accession>
<organism evidence="1">
    <name type="scientific">marine sediment metagenome</name>
    <dbReference type="NCBI Taxonomy" id="412755"/>
    <lineage>
        <taxon>unclassified sequences</taxon>
        <taxon>metagenomes</taxon>
        <taxon>ecological metagenomes</taxon>
    </lineage>
</organism>